<dbReference type="Proteomes" id="UP000694401">
    <property type="component" value="Unassembled WGS sequence"/>
</dbReference>
<reference evidence="2" key="2">
    <citation type="submission" date="2025-09" db="UniProtKB">
        <authorList>
            <consortium name="Ensembl"/>
        </authorList>
    </citation>
    <scope>IDENTIFICATION</scope>
</reference>
<organism evidence="2 3">
    <name type="scientific">Zosterops lateralis melanops</name>
    <dbReference type="NCBI Taxonomy" id="1220523"/>
    <lineage>
        <taxon>Eukaryota</taxon>
        <taxon>Metazoa</taxon>
        <taxon>Chordata</taxon>
        <taxon>Craniata</taxon>
        <taxon>Vertebrata</taxon>
        <taxon>Euteleostomi</taxon>
        <taxon>Archelosauria</taxon>
        <taxon>Archosauria</taxon>
        <taxon>Dinosauria</taxon>
        <taxon>Saurischia</taxon>
        <taxon>Theropoda</taxon>
        <taxon>Coelurosauria</taxon>
        <taxon>Aves</taxon>
        <taxon>Neognathae</taxon>
        <taxon>Neoaves</taxon>
        <taxon>Telluraves</taxon>
        <taxon>Australaves</taxon>
        <taxon>Passeriformes</taxon>
        <taxon>Sylvioidea</taxon>
        <taxon>Zosteropidae</taxon>
        <taxon>Zosterops</taxon>
    </lineage>
</organism>
<dbReference type="Ensembl" id="ENSZLMT00000010401.1">
    <property type="protein sequence ID" value="ENSZLMP00000010125.1"/>
    <property type="gene ID" value="ENSZLMG00000007063.1"/>
</dbReference>
<evidence type="ECO:0000313" key="3">
    <source>
        <dbReference type="Proteomes" id="UP000694401"/>
    </source>
</evidence>
<name>A0A8D2PCC8_ZOSLA</name>
<keyword evidence="3" id="KW-1185">Reference proteome</keyword>
<protein>
    <submittedName>
        <fullName evidence="2">Uncharacterized protein</fullName>
    </submittedName>
</protein>
<reference evidence="2" key="1">
    <citation type="submission" date="2025-08" db="UniProtKB">
        <authorList>
            <consortium name="Ensembl"/>
        </authorList>
    </citation>
    <scope>IDENTIFICATION</scope>
</reference>
<evidence type="ECO:0000256" key="1">
    <source>
        <dbReference type="SAM" id="MobiDB-lite"/>
    </source>
</evidence>
<evidence type="ECO:0000313" key="2">
    <source>
        <dbReference type="Ensembl" id="ENSZLMP00000010125.1"/>
    </source>
</evidence>
<dbReference type="AlphaFoldDB" id="A0A8D2PCC8"/>
<feature type="compositionally biased region" description="Gly residues" evidence="1">
    <location>
        <begin position="1"/>
        <end position="12"/>
    </location>
</feature>
<feature type="region of interest" description="Disordered" evidence="1">
    <location>
        <begin position="1"/>
        <end position="26"/>
    </location>
</feature>
<accession>A0A8D2PCC8</accession>
<dbReference type="PANTHER" id="PTHR34147">
    <property type="entry name" value="IG-LIKE DOMAIN-CONTAINING PROTEIN-RELATED"/>
    <property type="match status" value="1"/>
</dbReference>
<proteinExistence type="predicted"/>
<dbReference type="PANTHER" id="PTHR34147:SF3">
    <property type="entry name" value="ANAPHASE-PROMOTING COMPLEX SUBUNIT 4 WD40 DOMAIN-CONTAINING PROTEIN-RELATED"/>
    <property type="match status" value="1"/>
</dbReference>
<sequence length="218" mass="23452">SACRKGGSGGPSGSPQVPDRSLSSSPAAAHHRMSVQGCVGQSPQPSLGTLAMPYTPWWGSGVAFGSLWEPSEAFGSLWEPLGAFGSLWEPLEDFESLWEPLEDFVSLREPMEAFESLQDPPEAFGSLWEPLGAFGSLWEPLEDFGSLWEPSEDFGSLWEPLEAFGSLWEPLAALLWPGSVGWLWKGQWAARTPSNCCPCPSCSPHGLASARHCGSPMG</sequence>